<protein>
    <submittedName>
        <fullName evidence="2">NAD regulator</fullName>
    </submittedName>
</protein>
<dbReference type="Gene3D" id="1.10.10.10">
    <property type="entry name" value="Winged helix-like DNA-binding domain superfamily/Winged helix DNA-binding domain"/>
    <property type="match status" value="1"/>
</dbReference>
<dbReference type="KEGG" id="cmb:CSW64_14115"/>
<accession>A0A2D2AZP8</accession>
<sequence length="326" mass="35924">MTLSVVIGLSAVIVAIRGGEAVVLTVRPHDAATDQASTLAGLPFGPFDPEGHRTFEIALRDFVAEQTRFELGYVEQLYTFGDKGRDAPRAEVGAGAARVVSVGYLALTPAAVDTEAPDSAWAPWARFFPWEDWRLGRPSLIDEAIAPALRRWAGQDPERLARTRLLFALDGAVWNEERVLDRYELLYEAGLAPEAARDQIRDRGDAAAEPTALSAALGEPMLSDHRRILATGLGRLRGKLKYRPVVFELTPPEFTLSALQRAVEAISGVPLHKQNFRRVVERIDLLEGLGRMDTETGGRPAELFRFRRELLTQRPAGGLSLPLLRD</sequence>
<dbReference type="InterPro" id="IPR015797">
    <property type="entry name" value="NUDIX_hydrolase-like_dom_sf"/>
</dbReference>
<evidence type="ECO:0000313" key="2">
    <source>
        <dbReference type="EMBL" id="ATQ43464.1"/>
    </source>
</evidence>
<reference evidence="2 3" key="1">
    <citation type="submission" date="2017-10" db="EMBL/GenBank/DDBJ databases">
        <title>Genome sequence of Caulobacter mirabilis FWC38.</title>
        <authorList>
            <person name="Fiebig A."/>
            <person name="Crosson S."/>
        </authorList>
    </citation>
    <scope>NUCLEOTIDE SEQUENCE [LARGE SCALE GENOMIC DNA]</scope>
    <source>
        <strain evidence="2 3">FWC 38</strain>
    </source>
</reference>
<dbReference type="InterPro" id="IPR036390">
    <property type="entry name" value="WH_DNA-bd_sf"/>
</dbReference>
<dbReference type="SUPFAM" id="SSF46785">
    <property type="entry name" value="Winged helix' DNA-binding domain"/>
    <property type="match status" value="1"/>
</dbReference>
<dbReference type="SUPFAM" id="SSF55811">
    <property type="entry name" value="Nudix"/>
    <property type="match status" value="1"/>
</dbReference>
<dbReference type="InterPro" id="IPR054105">
    <property type="entry name" value="WHD_NrtR"/>
</dbReference>
<proteinExistence type="predicted"/>
<dbReference type="PIRSF" id="PIRSF019423">
    <property type="entry name" value="NMN_biosyn"/>
    <property type="match status" value="1"/>
</dbReference>
<dbReference type="InterPro" id="IPR011213">
    <property type="entry name" value="NMN_biosyn"/>
</dbReference>
<evidence type="ECO:0000313" key="3">
    <source>
        <dbReference type="Proteomes" id="UP000228945"/>
    </source>
</evidence>
<organism evidence="2 3">
    <name type="scientific">Caulobacter mirabilis</name>
    <dbReference type="NCBI Taxonomy" id="69666"/>
    <lineage>
        <taxon>Bacteria</taxon>
        <taxon>Pseudomonadati</taxon>
        <taxon>Pseudomonadota</taxon>
        <taxon>Alphaproteobacteria</taxon>
        <taxon>Caulobacterales</taxon>
        <taxon>Caulobacteraceae</taxon>
        <taxon>Caulobacter</taxon>
    </lineage>
</organism>
<dbReference type="Pfam" id="PF21906">
    <property type="entry name" value="WHD_NrtR"/>
    <property type="match status" value="1"/>
</dbReference>
<dbReference type="Proteomes" id="UP000228945">
    <property type="component" value="Chromosome"/>
</dbReference>
<dbReference type="FunFam" id="1.10.10.10:FF:000611">
    <property type="entry name" value="Transcriptional repressor of nicotinamide riboside utilization NrtR"/>
    <property type="match status" value="1"/>
</dbReference>
<dbReference type="AlphaFoldDB" id="A0A2D2AZP8"/>
<evidence type="ECO:0000259" key="1">
    <source>
        <dbReference type="Pfam" id="PF21906"/>
    </source>
</evidence>
<name>A0A2D2AZP8_9CAUL</name>
<dbReference type="OrthoDB" id="9786141at2"/>
<dbReference type="InterPro" id="IPR036388">
    <property type="entry name" value="WH-like_DNA-bd_sf"/>
</dbReference>
<dbReference type="CDD" id="cd18873">
    <property type="entry name" value="NUDIX_NadM_like"/>
    <property type="match status" value="1"/>
</dbReference>
<dbReference type="EMBL" id="CP024201">
    <property type="protein sequence ID" value="ATQ43464.1"/>
    <property type="molecule type" value="Genomic_DNA"/>
</dbReference>
<dbReference type="RefSeq" id="WP_099622715.1">
    <property type="nucleotide sequence ID" value="NZ_CP024201.1"/>
</dbReference>
<gene>
    <name evidence="2" type="ORF">CSW64_14115</name>
</gene>
<dbReference type="Gene3D" id="3.90.79.10">
    <property type="entry name" value="Nucleoside Triphosphate Pyrophosphohydrolase"/>
    <property type="match status" value="1"/>
</dbReference>
<keyword evidence="3" id="KW-1185">Reference proteome</keyword>
<feature type="domain" description="NrtR DNA-binding winged helix" evidence="1">
    <location>
        <begin position="246"/>
        <end position="306"/>
    </location>
</feature>